<dbReference type="PANTHER" id="PTHR21505:SF8">
    <property type="entry name" value="DPT-YFP REPRESSOR BY OVEREXPRESSION, ISOFORM D-RELATED"/>
    <property type="match status" value="1"/>
</dbReference>
<name>A0A423TAP2_PENVA</name>
<organism evidence="1 2">
    <name type="scientific">Penaeus vannamei</name>
    <name type="common">Whiteleg shrimp</name>
    <name type="synonym">Litopenaeus vannamei</name>
    <dbReference type="NCBI Taxonomy" id="6689"/>
    <lineage>
        <taxon>Eukaryota</taxon>
        <taxon>Metazoa</taxon>
        <taxon>Ecdysozoa</taxon>
        <taxon>Arthropoda</taxon>
        <taxon>Crustacea</taxon>
        <taxon>Multicrustacea</taxon>
        <taxon>Malacostraca</taxon>
        <taxon>Eumalacostraca</taxon>
        <taxon>Eucarida</taxon>
        <taxon>Decapoda</taxon>
        <taxon>Dendrobranchiata</taxon>
        <taxon>Penaeoidea</taxon>
        <taxon>Penaeidae</taxon>
        <taxon>Penaeus</taxon>
    </lineage>
</organism>
<proteinExistence type="predicted"/>
<dbReference type="Proteomes" id="UP000283509">
    <property type="component" value="Unassembled WGS sequence"/>
</dbReference>
<dbReference type="AlphaFoldDB" id="A0A423TAP2"/>
<dbReference type="PANTHER" id="PTHR21505">
    <property type="entry name" value="MADF DOMAIN-CONTAINING PROTEIN-RELATED"/>
    <property type="match status" value="1"/>
</dbReference>
<reference evidence="1 2" key="1">
    <citation type="submission" date="2018-04" db="EMBL/GenBank/DDBJ databases">
        <authorList>
            <person name="Zhang X."/>
            <person name="Yuan J."/>
            <person name="Li F."/>
            <person name="Xiang J."/>
        </authorList>
    </citation>
    <scope>NUCLEOTIDE SEQUENCE [LARGE SCALE GENOMIC DNA]</scope>
    <source>
        <tissue evidence="1">Muscle</tissue>
    </source>
</reference>
<evidence type="ECO:0000313" key="1">
    <source>
        <dbReference type="EMBL" id="ROT73535.1"/>
    </source>
</evidence>
<dbReference type="OrthoDB" id="6377161at2759"/>
<gene>
    <name evidence="1" type="ORF">C7M84_008023</name>
</gene>
<dbReference type="EMBL" id="QCYY01002019">
    <property type="protein sequence ID" value="ROT73535.1"/>
    <property type="molecule type" value="Genomic_DNA"/>
</dbReference>
<keyword evidence="2" id="KW-1185">Reference proteome</keyword>
<comment type="caution">
    <text evidence="1">The sequence shown here is derived from an EMBL/GenBank/DDBJ whole genome shotgun (WGS) entry which is preliminary data.</text>
</comment>
<evidence type="ECO:0000313" key="2">
    <source>
        <dbReference type="Proteomes" id="UP000283509"/>
    </source>
</evidence>
<protein>
    <submittedName>
        <fullName evidence="1">Uncharacterized protein</fullName>
    </submittedName>
</protein>
<reference evidence="1 2" key="2">
    <citation type="submission" date="2019-01" db="EMBL/GenBank/DDBJ databases">
        <title>The decoding of complex shrimp genome reveals the adaptation for benthos swimmer, frequently molting mechanism and breeding impact on genome.</title>
        <authorList>
            <person name="Sun Y."/>
            <person name="Gao Y."/>
            <person name="Yu Y."/>
        </authorList>
    </citation>
    <scope>NUCLEOTIDE SEQUENCE [LARGE SCALE GENOMIC DNA]</scope>
    <source>
        <tissue evidence="1">Muscle</tissue>
    </source>
</reference>
<sequence>MAQESTRNGARNAKNVKKASLRDCMVVEGPLVMSSFRRELRKHESSKKSGSATDNIYTPTLWYFEDMMFICDQEMPRESTSNMECVNEEVFSFLECAEPPADDEIPSCSNAPVVKRSRGNTTKADHILNLVARNLEERSERHDTPNETFGNNQSFVHFERFLFFSLRAITIPTAITSSVVSDMLLLLLLAPTEVVCQFGFNV</sequence>
<accession>A0A423TAP2</accession>